<evidence type="ECO:0000256" key="1">
    <source>
        <dbReference type="SAM" id="Phobius"/>
    </source>
</evidence>
<proteinExistence type="predicted"/>
<name>A0AAX3HYA6_BACTI</name>
<sequence length="36" mass="4365">MEEGRISFQQGVKEFLIMIVCFWFIMFLMYGESLLQ</sequence>
<gene>
    <name evidence="2" type="ORF">BTAR23_AR23_06018</name>
</gene>
<keyword evidence="1" id="KW-0812">Transmembrane</keyword>
<evidence type="ECO:0000313" key="2">
    <source>
        <dbReference type="EMBL" id="VIJ07921.1"/>
    </source>
</evidence>
<dbReference type="AlphaFoldDB" id="A0AAX3HYA6"/>
<organism evidence="2 3">
    <name type="scientific">Bacillus thuringiensis subsp. israelensis</name>
    <dbReference type="NCBI Taxonomy" id="1430"/>
    <lineage>
        <taxon>Bacteria</taxon>
        <taxon>Bacillati</taxon>
        <taxon>Bacillota</taxon>
        <taxon>Bacilli</taxon>
        <taxon>Bacillales</taxon>
        <taxon>Bacillaceae</taxon>
        <taxon>Bacillus</taxon>
        <taxon>Bacillus cereus group</taxon>
    </lineage>
</organism>
<accession>A0AAX3HYA6</accession>
<protein>
    <submittedName>
        <fullName evidence="2">Uncharacterized protein</fullName>
    </submittedName>
</protein>
<keyword evidence="1" id="KW-0472">Membrane</keyword>
<feature type="transmembrane region" description="Helical" evidence="1">
    <location>
        <begin position="12"/>
        <end position="30"/>
    </location>
</feature>
<dbReference type="EMBL" id="CAAKHA010000028">
    <property type="protein sequence ID" value="VIJ07921.1"/>
    <property type="molecule type" value="Genomic_DNA"/>
</dbReference>
<reference evidence="2 3" key="1">
    <citation type="submission" date="2019-04" db="EMBL/GenBank/DDBJ databases">
        <authorList>
            <person name="Patino-Navarrete R."/>
            <person name="Patino Navarrete R."/>
        </authorList>
    </citation>
    <scope>NUCLEOTIDE SEQUENCE [LARGE SCALE GENOMIC DNA]</scope>
    <source>
        <strain evidence="2">Bacillus thuringiensis strain AR23</strain>
    </source>
</reference>
<evidence type="ECO:0000313" key="3">
    <source>
        <dbReference type="Proteomes" id="UP000508034"/>
    </source>
</evidence>
<keyword evidence="1" id="KW-1133">Transmembrane helix</keyword>
<dbReference type="Proteomes" id="UP000508034">
    <property type="component" value="Unassembled WGS sequence"/>
</dbReference>
<comment type="caution">
    <text evidence="2">The sequence shown here is derived from an EMBL/GenBank/DDBJ whole genome shotgun (WGS) entry which is preliminary data.</text>
</comment>